<feature type="transmembrane region" description="Helical" evidence="1">
    <location>
        <begin position="141"/>
        <end position="162"/>
    </location>
</feature>
<name>A0A193LI81_9GAMM</name>
<keyword evidence="3" id="KW-1185">Reference proteome</keyword>
<keyword evidence="1" id="KW-1133">Transmembrane helix</keyword>
<dbReference type="KEGG" id="woc:BA177_14410"/>
<evidence type="ECO:0000313" key="2">
    <source>
        <dbReference type="EMBL" id="ANO52225.1"/>
    </source>
</evidence>
<dbReference type="OrthoDB" id="6717649at2"/>
<protein>
    <recommendedName>
        <fullName evidence="4">Yip1 domain-containing protein</fullName>
    </recommendedName>
</protein>
<evidence type="ECO:0000256" key="1">
    <source>
        <dbReference type="SAM" id="Phobius"/>
    </source>
</evidence>
<evidence type="ECO:0000313" key="3">
    <source>
        <dbReference type="Proteomes" id="UP000092695"/>
    </source>
</evidence>
<proteinExistence type="predicted"/>
<reference evidence="2 3" key="1">
    <citation type="submission" date="2016-06" db="EMBL/GenBank/DDBJ databases">
        <title>Complete genome sequence of a deep-branching marine Gamma Proteobacterium Woeseia oceani type strain XK5.</title>
        <authorList>
            <person name="Mu D."/>
            <person name="Du Z."/>
        </authorList>
    </citation>
    <scope>NUCLEOTIDE SEQUENCE [LARGE SCALE GENOMIC DNA]</scope>
    <source>
        <strain evidence="2 3">XK5</strain>
    </source>
</reference>
<dbReference type="AlphaFoldDB" id="A0A193LI81"/>
<feature type="transmembrane region" description="Helical" evidence="1">
    <location>
        <begin position="52"/>
        <end position="73"/>
    </location>
</feature>
<keyword evidence="1" id="KW-0812">Transmembrane</keyword>
<sequence>MLLLLKSFFDIIALRRGPESIPSSMFVLTFAIVLMLASSYPAYLITASEESHYATAFFAYGAGILFYAAVIVLAGRAERLLVAVSCIIACGSLLTIVFALEFAIFAPLLGRVEAGAIASMIILWSVPVEGHIMSKSIGCHWLLGLLIAIASLVTQIGVQAMLGGS</sequence>
<feature type="transmembrane region" description="Helical" evidence="1">
    <location>
        <begin position="112"/>
        <end position="129"/>
    </location>
</feature>
<evidence type="ECO:0008006" key="4">
    <source>
        <dbReference type="Google" id="ProtNLM"/>
    </source>
</evidence>
<organism evidence="2 3">
    <name type="scientific">Woeseia oceani</name>
    <dbReference type="NCBI Taxonomy" id="1548547"/>
    <lineage>
        <taxon>Bacteria</taxon>
        <taxon>Pseudomonadati</taxon>
        <taxon>Pseudomonadota</taxon>
        <taxon>Gammaproteobacteria</taxon>
        <taxon>Woeseiales</taxon>
        <taxon>Woeseiaceae</taxon>
        <taxon>Woeseia</taxon>
    </lineage>
</organism>
<dbReference type="STRING" id="1548547.BA177_14410"/>
<dbReference type="Proteomes" id="UP000092695">
    <property type="component" value="Chromosome"/>
</dbReference>
<dbReference type="RefSeq" id="WP_068617340.1">
    <property type="nucleotide sequence ID" value="NZ_CP016268.1"/>
</dbReference>
<feature type="transmembrane region" description="Helical" evidence="1">
    <location>
        <begin position="21"/>
        <end position="40"/>
    </location>
</feature>
<gene>
    <name evidence="2" type="ORF">BA177_14410</name>
</gene>
<keyword evidence="1" id="KW-0472">Membrane</keyword>
<dbReference type="EMBL" id="CP016268">
    <property type="protein sequence ID" value="ANO52225.1"/>
    <property type="molecule type" value="Genomic_DNA"/>
</dbReference>
<feature type="transmembrane region" description="Helical" evidence="1">
    <location>
        <begin position="80"/>
        <end position="106"/>
    </location>
</feature>
<accession>A0A193LI81</accession>